<dbReference type="SUPFAM" id="SSF52540">
    <property type="entry name" value="P-loop containing nucleoside triphosphate hydrolases"/>
    <property type="match status" value="1"/>
</dbReference>
<accession>A0ABX1LRS5</accession>
<protein>
    <recommendedName>
        <fullName evidence="3">Orc1-like AAA ATPase domain-containing protein</fullName>
    </recommendedName>
</protein>
<dbReference type="Gene3D" id="3.40.50.300">
    <property type="entry name" value="P-loop containing nucleotide triphosphate hydrolases"/>
    <property type="match status" value="1"/>
</dbReference>
<organism evidence="1 2">
    <name type="scientific">Pseudanabaena yagii GIHE-NHR1</name>
    <dbReference type="NCBI Taxonomy" id="2722753"/>
    <lineage>
        <taxon>Bacteria</taxon>
        <taxon>Bacillati</taxon>
        <taxon>Cyanobacteriota</taxon>
        <taxon>Cyanophyceae</taxon>
        <taxon>Pseudanabaenales</taxon>
        <taxon>Pseudanabaenaceae</taxon>
        <taxon>Pseudanabaena</taxon>
        <taxon>Pseudanabaena yagii</taxon>
    </lineage>
</organism>
<dbReference type="InterPro" id="IPR027417">
    <property type="entry name" value="P-loop_NTPase"/>
</dbReference>
<evidence type="ECO:0000313" key="2">
    <source>
        <dbReference type="Proteomes" id="UP000738376"/>
    </source>
</evidence>
<evidence type="ECO:0008006" key="3">
    <source>
        <dbReference type="Google" id="ProtNLM"/>
    </source>
</evidence>
<dbReference type="Proteomes" id="UP000738376">
    <property type="component" value="Unassembled WGS sequence"/>
</dbReference>
<name>A0ABX1LRS5_9CYAN</name>
<reference evidence="1 2" key="1">
    <citation type="submission" date="2020-03" db="EMBL/GenBank/DDBJ databases">
        <title>Draft Genome Sequence of 2-Methylisoborneol Producing Pseudanabaena yagii Strain GIHE-NHR1 Isolated from North Han River in South Korea.</title>
        <authorList>
            <person name="Jeong J."/>
        </authorList>
    </citation>
    <scope>NUCLEOTIDE SEQUENCE [LARGE SCALE GENOMIC DNA]</scope>
    <source>
        <strain evidence="1 2">GIHE-NHR1</strain>
    </source>
</reference>
<proteinExistence type="predicted"/>
<comment type="caution">
    <text evidence="1">The sequence shown here is derived from an EMBL/GenBank/DDBJ whole genome shotgun (WGS) entry which is preliminary data.</text>
</comment>
<keyword evidence="2" id="KW-1185">Reference proteome</keyword>
<dbReference type="EMBL" id="JAAVJL010000001">
    <property type="protein sequence ID" value="NMF58835.1"/>
    <property type="molecule type" value="Genomic_DNA"/>
</dbReference>
<evidence type="ECO:0000313" key="1">
    <source>
        <dbReference type="EMBL" id="NMF58835.1"/>
    </source>
</evidence>
<dbReference type="RefSeq" id="WP_169363686.1">
    <property type="nucleotide sequence ID" value="NZ_JAAVJL010000001.1"/>
</dbReference>
<sequence>MRLANRTKEVEFFKKMLLGQVPQRILLIEAASGMGKTSLLAEFASLCPAHAKAAVLVAIDLKSAQTGISHIFWRIQDDFGEEYFKNFNAEITGFLRAGIGASGNQIEVSGNQIQGTANHIQVILNAETEETRNMRLSKLQVAFFRDLKAIQKPIVMIFDTFNSASPSVANWIGGDFLAKVAKVEDIRVVIAGQSVPKPTIEWGSLAATHPLYKIDDAEAWYSFSKSRNWDFAKESIELFVRYLNGQPSQILQALESLARGRENE</sequence>
<gene>
    <name evidence="1" type="ORF">HC246_12570</name>
</gene>